<protein>
    <submittedName>
        <fullName evidence="2">Gamma-glutamylcyclotransferase</fullName>
    </submittedName>
</protein>
<reference evidence="2" key="1">
    <citation type="submission" date="2021-04" db="EMBL/GenBank/DDBJ databases">
        <title>Proteiniclasticum sedimins sp. nov., an obligate anaerobic bacterium isolated from anaerobic sludge.</title>
        <authorList>
            <person name="Liu J."/>
        </authorList>
    </citation>
    <scope>NUCLEOTIDE SEQUENCE</scope>
    <source>
        <strain evidence="2">BAD-10</strain>
    </source>
</reference>
<organism evidence="2 3">
    <name type="scientific">Proteiniclasticum sediminis</name>
    <dbReference type="NCBI Taxonomy" id="2804028"/>
    <lineage>
        <taxon>Bacteria</taxon>
        <taxon>Bacillati</taxon>
        <taxon>Bacillota</taxon>
        <taxon>Clostridia</taxon>
        <taxon>Eubacteriales</taxon>
        <taxon>Clostridiaceae</taxon>
        <taxon>Proteiniclasticum</taxon>
    </lineage>
</organism>
<keyword evidence="3" id="KW-1185">Reference proteome</keyword>
<proteinExistence type="predicted"/>
<dbReference type="InterPro" id="IPR009288">
    <property type="entry name" value="AIG2-like_dom"/>
</dbReference>
<dbReference type="InterPro" id="IPR036568">
    <property type="entry name" value="GGCT-like_sf"/>
</dbReference>
<gene>
    <name evidence="2" type="ORF">KCG48_01370</name>
</gene>
<evidence type="ECO:0000313" key="2">
    <source>
        <dbReference type="EMBL" id="MBR0574981.1"/>
    </source>
</evidence>
<name>A0A941CLR5_9CLOT</name>
<evidence type="ECO:0000259" key="1">
    <source>
        <dbReference type="Pfam" id="PF06094"/>
    </source>
</evidence>
<comment type="caution">
    <text evidence="2">The sequence shown here is derived from an EMBL/GenBank/DDBJ whole genome shotgun (WGS) entry which is preliminary data.</text>
</comment>
<dbReference type="CDD" id="cd06661">
    <property type="entry name" value="GGCT_like"/>
    <property type="match status" value="1"/>
</dbReference>
<accession>A0A941CLR5</accession>
<dbReference type="RefSeq" id="WP_211799490.1">
    <property type="nucleotide sequence ID" value="NZ_JAGSCS010000001.1"/>
</dbReference>
<dbReference type="Pfam" id="PF06094">
    <property type="entry name" value="GGACT"/>
    <property type="match status" value="1"/>
</dbReference>
<evidence type="ECO:0000313" key="3">
    <source>
        <dbReference type="Proteomes" id="UP000675379"/>
    </source>
</evidence>
<dbReference type="InterPro" id="IPR013024">
    <property type="entry name" value="GGCT-like"/>
</dbReference>
<sequence>MTKTFYRPELWDFPVLDKILRDLRDALEELAQGNLSPEAQKELFQNLLDEGKPFPKDPQRVFWGIAEPDTMPADGRVRYFYRPTYLAVAILALGVLRDPSLLQTLPGLEETLKKGLHGATGRSFLGAGADTLDGRLQALEIFAQGGLPEFCRQYPDFCRTFTDLLQASMEELDTLLARRKVQNEWREDYTRQAEAVQALLQKSPWKHQIFVYGTLLQGNRNHEHYLQGSTYLGDGILPDYALYDLGSYPGVKPCPGGKVMGEIYGVDDETLQRIHGLEGEGELYHYRKRAVLSLGHLLPEVGVYEYAKGVEESRRVSLADQPWGRPRQERENLVWYAAYGSNLLEERFLCYLQGTAFRGQGRAPESCSDPSIPRAKMLCRIPHDVYFAQTSSSWEGRGVAFLDGTKPGKAYGVAYLITREQFDHLWREENGGRIPSPGSSWYSHQVSLGTLHGIPWMTVTNGRVLAKNPSGYRYLSILQEGLQENYPHRSQQDLRDYLASR</sequence>
<dbReference type="AlphaFoldDB" id="A0A941CLR5"/>
<dbReference type="EMBL" id="JAGSCS010000001">
    <property type="protein sequence ID" value="MBR0574981.1"/>
    <property type="molecule type" value="Genomic_DNA"/>
</dbReference>
<dbReference type="Gene3D" id="3.10.490.10">
    <property type="entry name" value="Gamma-glutamyl cyclotransferase-like"/>
    <property type="match status" value="2"/>
</dbReference>
<dbReference type="SUPFAM" id="SSF110857">
    <property type="entry name" value="Gamma-glutamyl cyclotransferase-like"/>
    <property type="match status" value="1"/>
</dbReference>
<feature type="domain" description="Gamma-glutamylcyclotransferase AIG2-like" evidence="1">
    <location>
        <begin position="209"/>
        <end position="323"/>
    </location>
</feature>
<dbReference type="Proteomes" id="UP000675379">
    <property type="component" value="Unassembled WGS sequence"/>
</dbReference>